<feature type="compositionally biased region" description="Basic residues" evidence="1">
    <location>
        <begin position="31"/>
        <end position="46"/>
    </location>
</feature>
<keyword evidence="3" id="KW-1185">Reference proteome</keyword>
<protein>
    <submittedName>
        <fullName evidence="2">Uncharacterized protein</fullName>
    </submittedName>
</protein>
<proteinExistence type="predicted"/>
<comment type="caution">
    <text evidence="2">The sequence shown here is derived from an EMBL/GenBank/DDBJ whole genome shotgun (WGS) entry which is preliminary data.</text>
</comment>
<evidence type="ECO:0000313" key="3">
    <source>
        <dbReference type="Proteomes" id="UP001602013"/>
    </source>
</evidence>
<evidence type="ECO:0000256" key="1">
    <source>
        <dbReference type="SAM" id="MobiDB-lite"/>
    </source>
</evidence>
<dbReference type="Proteomes" id="UP001602013">
    <property type="component" value="Unassembled WGS sequence"/>
</dbReference>
<evidence type="ECO:0000313" key="2">
    <source>
        <dbReference type="EMBL" id="MFF3668990.1"/>
    </source>
</evidence>
<dbReference type="EMBL" id="JBIASD010000018">
    <property type="protein sequence ID" value="MFF3668990.1"/>
    <property type="molecule type" value="Genomic_DNA"/>
</dbReference>
<dbReference type="RefSeq" id="WP_387414803.1">
    <property type="nucleotide sequence ID" value="NZ_JBIASD010000018.1"/>
</dbReference>
<gene>
    <name evidence="2" type="ORF">ACFYXI_25725</name>
</gene>
<accession>A0ABW6SVE6</accession>
<sequence length="46" mass="5288">MSHTVTLQSAWYGLAFATTASLSSGRSEDHRRRRAGRRRKQDARRV</sequence>
<feature type="region of interest" description="Disordered" evidence="1">
    <location>
        <begin position="21"/>
        <end position="46"/>
    </location>
</feature>
<organism evidence="2 3">
    <name type="scientific">Microtetraspora malaysiensis</name>
    <dbReference type="NCBI Taxonomy" id="161358"/>
    <lineage>
        <taxon>Bacteria</taxon>
        <taxon>Bacillati</taxon>
        <taxon>Actinomycetota</taxon>
        <taxon>Actinomycetes</taxon>
        <taxon>Streptosporangiales</taxon>
        <taxon>Streptosporangiaceae</taxon>
        <taxon>Microtetraspora</taxon>
    </lineage>
</organism>
<reference evidence="2 3" key="1">
    <citation type="submission" date="2024-10" db="EMBL/GenBank/DDBJ databases">
        <title>The Natural Products Discovery Center: Release of the First 8490 Sequenced Strains for Exploring Actinobacteria Biosynthetic Diversity.</title>
        <authorList>
            <person name="Kalkreuter E."/>
            <person name="Kautsar S.A."/>
            <person name="Yang D."/>
            <person name="Bader C.D."/>
            <person name="Teijaro C.N."/>
            <person name="Fluegel L."/>
            <person name="Davis C.M."/>
            <person name="Simpson J.R."/>
            <person name="Lauterbach L."/>
            <person name="Steele A.D."/>
            <person name="Gui C."/>
            <person name="Meng S."/>
            <person name="Li G."/>
            <person name="Viehrig K."/>
            <person name="Ye F."/>
            <person name="Su P."/>
            <person name="Kiefer A.F."/>
            <person name="Nichols A."/>
            <person name="Cepeda A.J."/>
            <person name="Yan W."/>
            <person name="Fan B."/>
            <person name="Jiang Y."/>
            <person name="Adhikari A."/>
            <person name="Zheng C.-J."/>
            <person name="Schuster L."/>
            <person name="Cowan T.M."/>
            <person name="Smanski M.J."/>
            <person name="Chevrette M.G."/>
            <person name="De Carvalho L.P.S."/>
            <person name="Shen B."/>
        </authorList>
    </citation>
    <scope>NUCLEOTIDE SEQUENCE [LARGE SCALE GENOMIC DNA]</scope>
    <source>
        <strain evidence="2 3">NPDC002173</strain>
    </source>
</reference>
<name>A0ABW6SVE6_9ACTN</name>